<evidence type="ECO:0000313" key="1">
    <source>
        <dbReference type="EMBL" id="MFC4740225.1"/>
    </source>
</evidence>
<reference evidence="2" key="1">
    <citation type="journal article" date="2019" name="Int. J. Syst. Evol. Microbiol.">
        <title>The Global Catalogue of Microorganisms (GCM) 10K type strain sequencing project: providing services to taxonomists for standard genome sequencing and annotation.</title>
        <authorList>
            <consortium name="The Broad Institute Genomics Platform"/>
            <consortium name="The Broad Institute Genome Sequencing Center for Infectious Disease"/>
            <person name="Wu L."/>
            <person name="Ma J."/>
        </authorList>
    </citation>
    <scope>NUCLEOTIDE SEQUENCE [LARGE SCALE GENOMIC DNA]</scope>
    <source>
        <strain evidence="2">CCUG 50349</strain>
    </source>
</reference>
<dbReference type="Proteomes" id="UP001595885">
    <property type="component" value="Unassembled WGS sequence"/>
</dbReference>
<dbReference type="Pfam" id="PF19765">
    <property type="entry name" value="DUF6252"/>
    <property type="match status" value="1"/>
</dbReference>
<dbReference type="EMBL" id="JBHSGW010000025">
    <property type="protein sequence ID" value="MFC4740225.1"/>
    <property type="molecule type" value="Genomic_DNA"/>
</dbReference>
<sequence length="166" mass="17559">MKHFRKILAIIFIISLTISCSKDDDSSSTPVPEGYFFKAKINGVPFNAVVPEFGASKSGNIITIACVQGIHKFQLKITNPIDNGVGTYTIPTATGNTITLTYENDVVVYQSGICGSTGTLNITAIENTTIGEISGTFSYTGGNSDDCALPQINITEGSFKAIYAGS</sequence>
<name>A0ABV9P686_9FLAO</name>
<gene>
    <name evidence="1" type="ORF">ACFO3U_09500</name>
</gene>
<evidence type="ECO:0000313" key="2">
    <source>
        <dbReference type="Proteomes" id="UP001595885"/>
    </source>
</evidence>
<organism evidence="1 2">
    <name type="scientific">Flavobacterium ponti</name>
    <dbReference type="NCBI Taxonomy" id="665133"/>
    <lineage>
        <taxon>Bacteria</taxon>
        <taxon>Pseudomonadati</taxon>
        <taxon>Bacteroidota</taxon>
        <taxon>Flavobacteriia</taxon>
        <taxon>Flavobacteriales</taxon>
        <taxon>Flavobacteriaceae</taxon>
        <taxon>Flavobacterium</taxon>
    </lineage>
</organism>
<dbReference type="InterPro" id="IPR046219">
    <property type="entry name" value="DUF6252"/>
</dbReference>
<dbReference type="PROSITE" id="PS51257">
    <property type="entry name" value="PROKAR_LIPOPROTEIN"/>
    <property type="match status" value="1"/>
</dbReference>
<proteinExistence type="predicted"/>
<dbReference type="RefSeq" id="WP_379741167.1">
    <property type="nucleotide sequence ID" value="NZ_JBHSGW010000025.1"/>
</dbReference>
<accession>A0ABV9P686</accession>
<keyword evidence="2" id="KW-1185">Reference proteome</keyword>
<comment type="caution">
    <text evidence="1">The sequence shown here is derived from an EMBL/GenBank/DDBJ whole genome shotgun (WGS) entry which is preliminary data.</text>
</comment>
<protein>
    <submittedName>
        <fullName evidence="1">DUF6252 family protein</fullName>
    </submittedName>
</protein>